<dbReference type="AlphaFoldDB" id="A0A8J2SVJ0"/>
<organism evidence="2 3">
    <name type="scientific">Pelagomonas calceolata</name>
    <dbReference type="NCBI Taxonomy" id="35677"/>
    <lineage>
        <taxon>Eukaryota</taxon>
        <taxon>Sar</taxon>
        <taxon>Stramenopiles</taxon>
        <taxon>Ochrophyta</taxon>
        <taxon>Pelagophyceae</taxon>
        <taxon>Pelagomonadales</taxon>
        <taxon>Pelagomonadaceae</taxon>
        <taxon>Pelagomonas</taxon>
    </lineage>
</organism>
<feature type="compositionally biased region" description="Basic residues" evidence="1">
    <location>
        <begin position="196"/>
        <end position="205"/>
    </location>
</feature>
<comment type="caution">
    <text evidence="2">The sequence shown here is derived from an EMBL/GenBank/DDBJ whole genome shotgun (WGS) entry which is preliminary data.</text>
</comment>
<dbReference type="EMBL" id="CAKKNE010000005">
    <property type="protein sequence ID" value="CAH0377130.1"/>
    <property type="molecule type" value="Genomic_DNA"/>
</dbReference>
<feature type="compositionally biased region" description="Basic residues" evidence="1">
    <location>
        <begin position="180"/>
        <end position="189"/>
    </location>
</feature>
<name>A0A8J2SVJ0_9STRA</name>
<gene>
    <name evidence="2" type="ORF">PECAL_5P17120</name>
</gene>
<keyword evidence="3" id="KW-1185">Reference proteome</keyword>
<feature type="region of interest" description="Disordered" evidence="1">
    <location>
        <begin position="174"/>
        <end position="213"/>
    </location>
</feature>
<dbReference type="Proteomes" id="UP000789595">
    <property type="component" value="Unassembled WGS sequence"/>
</dbReference>
<accession>A0A8J2SVJ0</accession>
<reference evidence="2" key="1">
    <citation type="submission" date="2021-11" db="EMBL/GenBank/DDBJ databases">
        <authorList>
            <consortium name="Genoscope - CEA"/>
            <person name="William W."/>
        </authorList>
    </citation>
    <scope>NUCLEOTIDE SEQUENCE</scope>
</reference>
<evidence type="ECO:0000313" key="3">
    <source>
        <dbReference type="Proteomes" id="UP000789595"/>
    </source>
</evidence>
<sequence length="396" mass="41674">MGAPMRPHEAQLPPGPEFYVREASGLLHGPYPQPPAVPAGYEVVELAPHAQRAEEVRDGGPYFIACSDGQTRGPFGGADVVRLVAQGLADKNAKCALGRHVATGASSSSSTKKTWKDTKLKHLRVHRWRVLRYAGTQAKRGAVQTINAAATAAPPQLYKTWADEEAEWAKEVVKQQSIVKTKKPSKRRAPPPPPRPVRRGPRPPPRRPDGTARVAGSFDVRKFDDIAAQHGWKADDAEERRVALSKAGYRVGAVGVVAGGVAAAVHFEVLKPADAKHFVTAAVHLALEWCRRHLGLMRGRVVDLIPERWRPVVGGAADALADAADASTVADIAEVNAEAAAAAAEATINAAVGAAAETVSAAAESVAETVAETVAAAAETVASGAAETVVEAVKLR</sequence>
<protein>
    <submittedName>
        <fullName evidence="2">Uncharacterized protein</fullName>
    </submittedName>
</protein>
<proteinExistence type="predicted"/>
<evidence type="ECO:0000256" key="1">
    <source>
        <dbReference type="SAM" id="MobiDB-lite"/>
    </source>
</evidence>
<evidence type="ECO:0000313" key="2">
    <source>
        <dbReference type="EMBL" id="CAH0377130.1"/>
    </source>
</evidence>
<dbReference type="OrthoDB" id="10677111at2759"/>